<reference evidence="2" key="1">
    <citation type="journal article" date="2019" name="bioRxiv">
        <title>The Genome of the Zebra Mussel, Dreissena polymorpha: A Resource for Invasive Species Research.</title>
        <authorList>
            <person name="McCartney M.A."/>
            <person name="Auch B."/>
            <person name="Kono T."/>
            <person name="Mallez S."/>
            <person name="Zhang Y."/>
            <person name="Obille A."/>
            <person name="Becker A."/>
            <person name="Abrahante J.E."/>
            <person name="Garbe J."/>
            <person name="Badalamenti J.P."/>
            <person name="Herman A."/>
            <person name="Mangelson H."/>
            <person name="Liachko I."/>
            <person name="Sullivan S."/>
            <person name="Sone E.D."/>
            <person name="Koren S."/>
            <person name="Silverstein K.A.T."/>
            <person name="Beckman K.B."/>
            <person name="Gohl D.M."/>
        </authorList>
    </citation>
    <scope>NUCLEOTIDE SEQUENCE</scope>
    <source>
        <strain evidence="2">Duluth1</strain>
        <tissue evidence="2">Whole animal</tissue>
    </source>
</reference>
<organism evidence="2 3">
    <name type="scientific">Dreissena polymorpha</name>
    <name type="common">Zebra mussel</name>
    <name type="synonym">Mytilus polymorpha</name>
    <dbReference type="NCBI Taxonomy" id="45954"/>
    <lineage>
        <taxon>Eukaryota</taxon>
        <taxon>Metazoa</taxon>
        <taxon>Spiralia</taxon>
        <taxon>Lophotrochozoa</taxon>
        <taxon>Mollusca</taxon>
        <taxon>Bivalvia</taxon>
        <taxon>Autobranchia</taxon>
        <taxon>Heteroconchia</taxon>
        <taxon>Euheterodonta</taxon>
        <taxon>Imparidentia</taxon>
        <taxon>Neoheterodontei</taxon>
        <taxon>Myida</taxon>
        <taxon>Dreissenoidea</taxon>
        <taxon>Dreissenidae</taxon>
        <taxon>Dreissena</taxon>
    </lineage>
</organism>
<feature type="compositionally biased region" description="Basic and acidic residues" evidence="1">
    <location>
        <begin position="108"/>
        <end position="134"/>
    </location>
</feature>
<reference evidence="2" key="2">
    <citation type="submission" date="2020-11" db="EMBL/GenBank/DDBJ databases">
        <authorList>
            <person name="McCartney M.A."/>
            <person name="Auch B."/>
            <person name="Kono T."/>
            <person name="Mallez S."/>
            <person name="Becker A."/>
            <person name="Gohl D.M."/>
            <person name="Silverstein K.A.T."/>
            <person name="Koren S."/>
            <person name="Bechman K.B."/>
            <person name="Herman A."/>
            <person name="Abrahante J.E."/>
            <person name="Garbe J."/>
        </authorList>
    </citation>
    <scope>NUCLEOTIDE SEQUENCE</scope>
    <source>
        <strain evidence="2">Duluth1</strain>
        <tissue evidence="2">Whole animal</tissue>
    </source>
</reference>
<evidence type="ECO:0000313" key="3">
    <source>
        <dbReference type="Proteomes" id="UP000828390"/>
    </source>
</evidence>
<keyword evidence="3" id="KW-1185">Reference proteome</keyword>
<evidence type="ECO:0000256" key="1">
    <source>
        <dbReference type="SAM" id="MobiDB-lite"/>
    </source>
</evidence>
<name>A0A9D4L0H0_DREPO</name>
<dbReference type="Proteomes" id="UP000828390">
    <property type="component" value="Unassembled WGS sequence"/>
</dbReference>
<dbReference type="EMBL" id="JAIWYP010000003">
    <property type="protein sequence ID" value="KAH3848457.1"/>
    <property type="molecule type" value="Genomic_DNA"/>
</dbReference>
<dbReference type="AlphaFoldDB" id="A0A9D4L0H0"/>
<sequence length="134" mass="15135">MTQKTRMQPQTTTGHAAVNDILIHIEKHVADYYGDDDDSHYRLLVRNDKDHDDYLALRGANFIQLPRQTSLVVYPLTTYASYPASMSSEHSIPLLTLQYSHGTNARGSAKDRSAKDRSAKDRSAKDRSGAKDRR</sequence>
<protein>
    <submittedName>
        <fullName evidence="2">Uncharacterized protein</fullName>
    </submittedName>
</protein>
<feature type="region of interest" description="Disordered" evidence="1">
    <location>
        <begin position="103"/>
        <end position="134"/>
    </location>
</feature>
<gene>
    <name evidence="2" type="ORF">DPMN_090821</name>
</gene>
<comment type="caution">
    <text evidence="2">The sequence shown here is derived from an EMBL/GenBank/DDBJ whole genome shotgun (WGS) entry which is preliminary data.</text>
</comment>
<evidence type="ECO:0000313" key="2">
    <source>
        <dbReference type="EMBL" id="KAH3848457.1"/>
    </source>
</evidence>
<proteinExistence type="predicted"/>
<accession>A0A9D4L0H0</accession>